<dbReference type="EMBL" id="MT143588">
    <property type="protein sequence ID" value="QJA98533.1"/>
    <property type="molecule type" value="Genomic_DNA"/>
</dbReference>
<accession>A0A6M3IQF3</accession>
<dbReference type="EMBL" id="MT143750">
    <property type="protein sequence ID" value="QJB01988.1"/>
    <property type="molecule type" value="Genomic_DNA"/>
</dbReference>
<protein>
    <submittedName>
        <fullName evidence="2">Putative host-nuclease inhibitor protein</fullName>
    </submittedName>
</protein>
<evidence type="ECO:0000313" key="5">
    <source>
        <dbReference type="EMBL" id="QJB01988.1"/>
    </source>
</evidence>
<keyword evidence="1" id="KW-0175">Coiled coil</keyword>
<reference evidence="2" key="1">
    <citation type="submission" date="2020-03" db="EMBL/GenBank/DDBJ databases">
        <title>The deep terrestrial virosphere.</title>
        <authorList>
            <person name="Holmfeldt K."/>
            <person name="Nilsson E."/>
            <person name="Simone D."/>
            <person name="Lopez-Fernandez M."/>
            <person name="Wu X."/>
            <person name="de Brujin I."/>
            <person name="Lundin D."/>
            <person name="Andersson A."/>
            <person name="Bertilsson S."/>
            <person name="Dopson M."/>
        </authorList>
    </citation>
    <scope>NUCLEOTIDE SEQUENCE</scope>
    <source>
        <strain evidence="4">MM171A01705</strain>
        <strain evidence="5">MM171B01597</strain>
        <strain evidence="3">MM415A02499</strain>
        <strain evidence="2">MM415B01433</strain>
    </source>
</reference>
<evidence type="ECO:0000256" key="1">
    <source>
        <dbReference type="SAM" id="Coils"/>
    </source>
</evidence>
<evidence type="ECO:0000313" key="3">
    <source>
        <dbReference type="EMBL" id="QJA73064.1"/>
    </source>
</evidence>
<dbReference type="Gene3D" id="1.10.287.1490">
    <property type="match status" value="1"/>
</dbReference>
<proteinExistence type="predicted"/>
<name>A0A6M3IQF3_9ZZZZ</name>
<sequence length="78" mass="8958">MPITDELDKLQKEIDTAKKDAAIFEGRLQESMKRLKEDFGLESVEEATKEIGRLKTEIVSLEADVEKGITSLKENYQW</sequence>
<gene>
    <name evidence="4" type="ORF">MM171A01705_0010</name>
    <name evidence="5" type="ORF">MM171B01597_0003</name>
    <name evidence="3" type="ORF">MM415A02499_0009</name>
    <name evidence="2" type="ORF">MM415B01433_0023</name>
</gene>
<dbReference type="EMBL" id="MT141999">
    <property type="protein sequence ID" value="QJA73064.1"/>
    <property type="molecule type" value="Genomic_DNA"/>
</dbReference>
<dbReference type="AlphaFoldDB" id="A0A6M3IQF3"/>
<evidence type="ECO:0000313" key="2">
    <source>
        <dbReference type="EMBL" id="QJA58632.1"/>
    </source>
</evidence>
<evidence type="ECO:0000313" key="4">
    <source>
        <dbReference type="EMBL" id="QJA98533.1"/>
    </source>
</evidence>
<dbReference type="EMBL" id="MT141332">
    <property type="protein sequence ID" value="QJA58632.1"/>
    <property type="molecule type" value="Genomic_DNA"/>
</dbReference>
<feature type="coiled-coil region" evidence="1">
    <location>
        <begin position="7"/>
        <end position="64"/>
    </location>
</feature>
<organism evidence="2">
    <name type="scientific">viral metagenome</name>
    <dbReference type="NCBI Taxonomy" id="1070528"/>
    <lineage>
        <taxon>unclassified sequences</taxon>
        <taxon>metagenomes</taxon>
        <taxon>organismal metagenomes</taxon>
    </lineage>
</organism>